<name>A0ABP1GM33_9EUKA</name>
<keyword evidence="2" id="KW-1185">Reference proteome</keyword>
<dbReference type="Proteomes" id="UP001642409">
    <property type="component" value="Unassembled WGS sequence"/>
</dbReference>
<proteinExistence type="predicted"/>
<reference evidence="1 2" key="1">
    <citation type="submission" date="2024-07" db="EMBL/GenBank/DDBJ databases">
        <authorList>
            <person name="Akdeniz Z."/>
        </authorList>
    </citation>
    <scope>NUCLEOTIDE SEQUENCE [LARGE SCALE GENOMIC DNA]</scope>
</reference>
<comment type="caution">
    <text evidence="1">The sequence shown here is derived from an EMBL/GenBank/DDBJ whole genome shotgun (WGS) entry which is preliminary data.</text>
</comment>
<accession>A0ABP1GM33</accession>
<evidence type="ECO:0000313" key="2">
    <source>
        <dbReference type="Proteomes" id="UP001642409"/>
    </source>
</evidence>
<protein>
    <submittedName>
        <fullName evidence="1">Uncharacterized protein</fullName>
    </submittedName>
</protein>
<organism evidence="1 2">
    <name type="scientific">Hexamita inflata</name>
    <dbReference type="NCBI Taxonomy" id="28002"/>
    <lineage>
        <taxon>Eukaryota</taxon>
        <taxon>Metamonada</taxon>
        <taxon>Diplomonadida</taxon>
        <taxon>Hexamitidae</taxon>
        <taxon>Hexamitinae</taxon>
        <taxon>Hexamita</taxon>
    </lineage>
</organism>
<evidence type="ECO:0000313" key="1">
    <source>
        <dbReference type="EMBL" id="CAL5970689.1"/>
    </source>
</evidence>
<dbReference type="EMBL" id="CAXDID020000001">
    <property type="protein sequence ID" value="CAL5970689.1"/>
    <property type="molecule type" value="Genomic_DNA"/>
</dbReference>
<sequence length="212" mass="25583">MTFLISSTLQYLMYEKYSSAKELLDRPYNNSQFPSSFYMTTREPHYTMSLPNGPVCFPDLMAEEFMDGLNDEEREIRKKYNFMYTKNGTRTYPMRDGHYKHYRDEHKKDCRWKYYRGKCIIHTLLDDWYHKDHVIVQFEFQPGMAKQVASDLNETLLINFFNPSYEYVMDHNLKAGNVYKCDKRKKLTGDCPNYDYDFIELEDIDEKEAKKK</sequence>
<gene>
    <name evidence="1" type="ORF">HINF_LOCUS629</name>
</gene>